<evidence type="ECO:0000313" key="3">
    <source>
        <dbReference type="Proteomes" id="UP000000493"/>
    </source>
</evidence>
<proteinExistence type="predicted"/>
<feature type="transmembrane region" description="Helical" evidence="1">
    <location>
        <begin position="7"/>
        <end position="26"/>
    </location>
</feature>
<dbReference type="RefSeq" id="WP_013930044.1">
    <property type="nucleotide sequence ID" value="NC_015703.1"/>
</dbReference>
<organism evidence="2 3">
    <name type="scientific">Runella slithyformis (strain ATCC 29530 / DSM 19594 / LMG 11500 / NCIMB 11436 / LSU 4)</name>
    <dbReference type="NCBI Taxonomy" id="761193"/>
    <lineage>
        <taxon>Bacteria</taxon>
        <taxon>Pseudomonadati</taxon>
        <taxon>Bacteroidota</taxon>
        <taxon>Cytophagia</taxon>
        <taxon>Cytophagales</taxon>
        <taxon>Spirosomataceae</taxon>
        <taxon>Runella</taxon>
    </lineage>
</organism>
<dbReference type="AlphaFoldDB" id="A0A7U3ZP28"/>
<dbReference type="KEGG" id="rsi:Runsl_4423"/>
<keyword evidence="1" id="KW-1133">Transmembrane helix</keyword>
<reference evidence="3" key="1">
    <citation type="submission" date="2011-06" db="EMBL/GenBank/DDBJ databases">
        <title>The complete genome of chromosome of Runella slithyformis DSM 19594.</title>
        <authorList>
            <consortium name="US DOE Joint Genome Institute (JGI-PGF)"/>
            <person name="Lucas S."/>
            <person name="Han J."/>
            <person name="Lapidus A."/>
            <person name="Bruce D."/>
            <person name="Goodwin L."/>
            <person name="Pitluck S."/>
            <person name="Peters L."/>
            <person name="Kyrpides N."/>
            <person name="Mavromatis K."/>
            <person name="Ivanova N."/>
            <person name="Ovchinnikova G."/>
            <person name="Zhang X."/>
            <person name="Misra M."/>
            <person name="Detter J.C."/>
            <person name="Tapia R."/>
            <person name="Han C."/>
            <person name="Land M."/>
            <person name="Hauser L."/>
            <person name="Markowitz V."/>
            <person name="Cheng J.-F."/>
            <person name="Hugenholtz P."/>
            <person name="Woyke T."/>
            <person name="Wu D."/>
            <person name="Tindall B."/>
            <person name="Faehrich R."/>
            <person name="Brambilla E."/>
            <person name="Klenk H.-P."/>
            <person name="Eisen J.A."/>
        </authorList>
    </citation>
    <scope>NUCLEOTIDE SEQUENCE [LARGE SCALE GENOMIC DNA]</scope>
    <source>
        <strain evidence="3">ATCC 29530 / DSM 19594 / LMG 11500 / NCIMB 11436 / LSU 4</strain>
    </source>
</reference>
<evidence type="ECO:0000256" key="1">
    <source>
        <dbReference type="SAM" id="Phobius"/>
    </source>
</evidence>
<keyword evidence="3" id="KW-1185">Reference proteome</keyword>
<keyword evidence="1" id="KW-0472">Membrane</keyword>
<dbReference type="Proteomes" id="UP000000493">
    <property type="component" value="Chromosome"/>
</dbReference>
<reference evidence="2 3" key="2">
    <citation type="journal article" date="2012" name="Stand. Genomic Sci.">
        <title>Complete genome sequence of the aquatic bacterium Runella slithyformis type strain (LSU 4(T)).</title>
        <authorList>
            <person name="Copeland A."/>
            <person name="Zhang X."/>
            <person name="Misra M."/>
            <person name="Lapidus A."/>
            <person name="Nolan M."/>
            <person name="Lucas S."/>
            <person name="Deshpande S."/>
            <person name="Cheng J.F."/>
            <person name="Tapia R."/>
            <person name="Goodwin L.A."/>
            <person name="Pitluck S."/>
            <person name="Liolios K."/>
            <person name="Pagani I."/>
            <person name="Ivanova N."/>
            <person name="Mikhailova N."/>
            <person name="Pati A."/>
            <person name="Chen A."/>
            <person name="Palaniappan K."/>
            <person name="Land M."/>
            <person name="Hauser L."/>
            <person name="Pan C."/>
            <person name="Jeffries C.D."/>
            <person name="Detter J.C."/>
            <person name="Brambilla E.M."/>
            <person name="Rohde M."/>
            <person name="Djao O.D."/>
            <person name="Goker M."/>
            <person name="Sikorski J."/>
            <person name="Tindall B.J."/>
            <person name="Woyke T."/>
            <person name="Bristow J."/>
            <person name="Eisen J.A."/>
            <person name="Markowitz V."/>
            <person name="Hugenholtz P."/>
            <person name="Kyrpides N.C."/>
            <person name="Klenk H.P."/>
            <person name="Mavromatis K."/>
        </authorList>
    </citation>
    <scope>NUCLEOTIDE SEQUENCE [LARGE SCALE GENOMIC DNA]</scope>
    <source>
        <strain evidence="3">ATCC 29530 / DSM 19594 / LMG 11500 / NCIMB 11436 / LSU 4</strain>
    </source>
</reference>
<keyword evidence="1" id="KW-0812">Transmembrane</keyword>
<protein>
    <recommendedName>
        <fullName evidence="4">DUF3575 domain-containing protein</fullName>
    </recommendedName>
</protein>
<sequence length="160" mass="17966">MQQLQHLLLRFVTVLFITVSVTIGAFSQRHFSNNEFSINGFRNPSIGVEYRRRHLSFHAGYYITAFEAGITTKFLKAGVTAWFLPVGKKENPSSFFAGASYLRGINLDYKNENALGLEAGFRWMVWKGLNLRIGGIALAAKGHDLKINPTPGISYSFFVK</sequence>
<gene>
    <name evidence="2" type="ordered locus">Runsl_4423</name>
</gene>
<evidence type="ECO:0000313" key="2">
    <source>
        <dbReference type="EMBL" id="AEI50751.1"/>
    </source>
</evidence>
<evidence type="ECO:0008006" key="4">
    <source>
        <dbReference type="Google" id="ProtNLM"/>
    </source>
</evidence>
<name>A0A7U3ZP28_RUNSL</name>
<accession>A0A7U3ZP28</accession>
<dbReference type="EMBL" id="CP002859">
    <property type="protein sequence ID" value="AEI50751.1"/>
    <property type="molecule type" value="Genomic_DNA"/>
</dbReference>